<reference evidence="2" key="1">
    <citation type="submission" date="2023-07" db="EMBL/GenBank/DDBJ databases">
        <title>Novel species in the genus Lipingzhangella isolated from Sambhar Salt Lake.</title>
        <authorList>
            <person name="Jiya N."/>
            <person name="Kajale S."/>
            <person name="Sharma A."/>
        </authorList>
    </citation>
    <scope>NUCLEOTIDE SEQUENCE [LARGE SCALE GENOMIC DNA]</scope>
    <source>
        <strain evidence="2">LS1_29</strain>
    </source>
</reference>
<proteinExistence type="predicted"/>
<protein>
    <submittedName>
        <fullName evidence="1">Cobalamin biosynthesis protein CbiX</fullName>
    </submittedName>
</protein>
<dbReference type="Proteomes" id="UP001250214">
    <property type="component" value="Unassembled WGS sequence"/>
</dbReference>
<keyword evidence="2" id="KW-1185">Reference proteome</keyword>
<dbReference type="RefSeq" id="WP_310913747.1">
    <property type="nucleotide sequence ID" value="NZ_JAVLVT010000010.1"/>
</dbReference>
<accession>A0ABU2HAZ3</accession>
<sequence>MNSSNPSLVLVAADRGDAGRRQALDELARATERCAEAAVHRAFGSLAEVLATVESVSGPRVLIPVFLAGGDQASARMCAQLPPTLSGNVIANDPLGVSPALIAHLAVRVREAGWEPGDGVVLLADAAGGAQQRRQVAVAAQMLRRHVDTPVHLAHARRGVSSARTAVHRLRRSGYRRVVLAPWRLVPGPEREERELRSAGADAVAAPLWPAQRVVDTVLAQHRMACARLAA</sequence>
<name>A0ABU2HAZ3_9ACTN</name>
<evidence type="ECO:0000313" key="2">
    <source>
        <dbReference type="Proteomes" id="UP001250214"/>
    </source>
</evidence>
<dbReference type="SUPFAM" id="SSF53800">
    <property type="entry name" value="Chelatase"/>
    <property type="match status" value="1"/>
</dbReference>
<evidence type="ECO:0000313" key="1">
    <source>
        <dbReference type="EMBL" id="MDS1272177.1"/>
    </source>
</evidence>
<comment type="caution">
    <text evidence="1">The sequence shown here is derived from an EMBL/GenBank/DDBJ whole genome shotgun (WGS) entry which is preliminary data.</text>
</comment>
<gene>
    <name evidence="1" type="ORF">RIF23_17960</name>
</gene>
<organism evidence="1 2">
    <name type="scientific">Lipingzhangella rawalii</name>
    <dbReference type="NCBI Taxonomy" id="2055835"/>
    <lineage>
        <taxon>Bacteria</taxon>
        <taxon>Bacillati</taxon>
        <taxon>Actinomycetota</taxon>
        <taxon>Actinomycetes</taxon>
        <taxon>Streptosporangiales</taxon>
        <taxon>Nocardiopsidaceae</taxon>
        <taxon>Lipingzhangella</taxon>
    </lineage>
</organism>
<dbReference type="EMBL" id="JAVLVT010000010">
    <property type="protein sequence ID" value="MDS1272177.1"/>
    <property type="molecule type" value="Genomic_DNA"/>
</dbReference>